<protein>
    <submittedName>
        <fullName evidence="1">OsmC family protein</fullName>
        <ecNumber evidence="1">1.11.1.-</ecNumber>
    </submittedName>
</protein>
<gene>
    <name evidence="1" type="ORF">ACFP85_14890</name>
</gene>
<name>A0ABW1XQG9_9ALTE</name>
<dbReference type="Gene3D" id="3.30.300.20">
    <property type="match status" value="1"/>
</dbReference>
<comment type="caution">
    <text evidence="1">The sequence shown here is derived from an EMBL/GenBank/DDBJ whole genome shotgun (WGS) entry which is preliminary data.</text>
</comment>
<keyword evidence="1" id="KW-0575">Peroxidase</keyword>
<keyword evidence="1" id="KW-0560">Oxidoreductase</keyword>
<dbReference type="InterPro" id="IPR036102">
    <property type="entry name" value="OsmC/Ohrsf"/>
</dbReference>
<dbReference type="SUPFAM" id="SSF82784">
    <property type="entry name" value="OsmC-like"/>
    <property type="match status" value="1"/>
</dbReference>
<evidence type="ECO:0000313" key="1">
    <source>
        <dbReference type="EMBL" id="MFC6441437.1"/>
    </source>
</evidence>
<evidence type="ECO:0000313" key="2">
    <source>
        <dbReference type="Proteomes" id="UP001596364"/>
    </source>
</evidence>
<sequence>MSDEQHTIDVQLTLLDGYKFEVDFGEMGQLFTDEPPPLGKGHGPNPGKLLIASVANCLAASLMFAIRKFKEDPGKVSANVRGDMQRIDGRWRITHIQVDLKLGKTAAEMPHLQRALAQFEDFCIVTQSVRSGIDVTVNVTDKQNQPLMLKP</sequence>
<dbReference type="InterPro" id="IPR015946">
    <property type="entry name" value="KH_dom-like_a/b"/>
</dbReference>
<dbReference type="InterPro" id="IPR003718">
    <property type="entry name" value="OsmC/Ohr_fam"/>
</dbReference>
<keyword evidence="2" id="KW-1185">Reference proteome</keyword>
<dbReference type="EC" id="1.11.1.-" evidence="1"/>
<dbReference type="Pfam" id="PF02566">
    <property type="entry name" value="OsmC"/>
    <property type="match status" value="1"/>
</dbReference>
<dbReference type="GO" id="GO:0004601">
    <property type="term" value="F:peroxidase activity"/>
    <property type="evidence" value="ECO:0007669"/>
    <property type="project" value="UniProtKB-KW"/>
</dbReference>
<accession>A0ABW1XQG9</accession>
<dbReference type="Proteomes" id="UP001596364">
    <property type="component" value="Unassembled WGS sequence"/>
</dbReference>
<reference evidence="2" key="1">
    <citation type="journal article" date="2019" name="Int. J. Syst. Evol. Microbiol.">
        <title>The Global Catalogue of Microorganisms (GCM) 10K type strain sequencing project: providing services to taxonomists for standard genome sequencing and annotation.</title>
        <authorList>
            <consortium name="The Broad Institute Genomics Platform"/>
            <consortium name="The Broad Institute Genome Sequencing Center for Infectious Disease"/>
            <person name="Wu L."/>
            <person name="Ma J."/>
        </authorList>
    </citation>
    <scope>NUCLEOTIDE SEQUENCE [LARGE SCALE GENOMIC DNA]</scope>
    <source>
        <strain evidence="2">CGMCC 1.16031</strain>
    </source>
</reference>
<dbReference type="RefSeq" id="WP_131257801.1">
    <property type="nucleotide sequence ID" value="NZ_JBHSUS010000001.1"/>
</dbReference>
<organism evidence="1 2">
    <name type="scientific">Pseudobowmanella zhangzhouensis</name>
    <dbReference type="NCBI Taxonomy" id="1537679"/>
    <lineage>
        <taxon>Bacteria</taxon>
        <taxon>Pseudomonadati</taxon>
        <taxon>Pseudomonadota</taxon>
        <taxon>Gammaproteobacteria</taxon>
        <taxon>Alteromonadales</taxon>
        <taxon>Alteromonadaceae</taxon>
    </lineage>
</organism>
<proteinExistence type="predicted"/>
<dbReference type="EMBL" id="JBHSUS010000001">
    <property type="protein sequence ID" value="MFC6441437.1"/>
    <property type="molecule type" value="Genomic_DNA"/>
</dbReference>